<feature type="region of interest" description="Disordered" evidence="9">
    <location>
        <begin position="236"/>
        <end position="264"/>
    </location>
</feature>
<dbReference type="EnsemblMetazoa" id="Aqu2.1.27807_001">
    <property type="protein sequence ID" value="Aqu2.1.27807_001"/>
    <property type="gene ID" value="Aqu2.1.27807"/>
</dbReference>
<keyword evidence="12" id="KW-1185">Reference proteome</keyword>
<dbReference type="PANTHER" id="PTHR23329:SF1">
    <property type="entry name" value="TUFTELIN-INTERACTING PROTEIN 11"/>
    <property type="match status" value="1"/>
</dbReference>
<dbReference type="GO" id="GO:0071008">
    <property type="term" value="C:U2-type post-mRNA release spliceosomal complex"/>
    <property type="evidence" value="ECO:0007669"/>
    <property type="project" value="TreeGrafter"/>
</dbReference>
<evidence type="ECO:0000256" key="3">
    <source>
        <dbReference type="ARBA" id="ARBA00022664"/>
    </source>
</evidence>
<dbReference type="OrthoDB" id="4822at2759"/>
<keyword evidence="4 7" id="KW-0747">Spliceosome</keyword>
<evidence type="ECO:0000256" key="9">
    <source>
        <dbReference type="SAM" id="MobiDB-lite"/>
    </source>
</evidence>
<feature type="compositionally biased region" description="Acidic residues" evidence="9">
    <location>
        <begin position="65"/>
        <end position="80"/>
    </location>
</feature>
<dbReference type="GO" id="GO:0000390">
    <property type="term" value="P:spliceosomal complex disassembly"/>
    <property type="evidence" value="ECO:0007669"/>
    <property type="project" value="InterPro"/>
</dbReference>
<sequence>MSSSDELESFEVTEDDMRSLHKRGRRKFTKEDAMLGIWSSSTGETGYKSKKDYLAPVDFVSSQKEEEEGEESDNDDEDLDFQVDYILESIDQKKLDSKGGGGGGEEPETLTGFKTASLERNRQLHMFKTKPAAQGAAPGNVTINKGSGKGRPLGRAGSSSMAEKRRRELMVSDKDWGSWQKHSSGFASKMMKKMGYVPGRGLGKRGEGIVNPVKATKTKELGNSGPNLPGVAAMDDEELEEEEQFKEELQQWQKDRGGPGKAKPKYVYKTMEDLKDTATKHKSFYTRLDRGGVGGAGVGGASSDVKVKVIDMRGKETKILNSYNELRNEARKGQDSDSTAGLYVPELYHNLQVLVSDIEEDIISHDRRYNYNKDTVVNLTHEKNRLEGIIDDEEKQIEKLTEIMNFISIFDDSSVRITLTECDDILTRLLEKYPEEYKLYELSSIAVAVVFPMLQRLLVGWDPSSDPTGPANVFNQWRNLLRESDYSSAVPPEPDKMDNYDRLVWEIWLPKFRSVLSSWSPKSNAPNIINILEHWLPLLPEWIITNILESLILPKLQHEVDNWNPTTDPLPIHSWIHPWLPLMDKQLEILYPTIRMKLGVALNNWQPSDSSALIIIRPWIKVFSPQVMEAFLCRTVLPKLEYCIQTLDINPNHQTIAPVEWVLQWREALPLHHFVHIFDKHFFPKWLQVLGNWLAGSPNYHEIMKWYSGWKSLFDGDLLSHPVIKSNFNRALSLLDHAAHGTLVPGMRENMVYFTTSERRRAPEVQQVSQTKQQQVPPTSISFKDVIEKKAEELGIVFLPLAKRHEGKQLHSFGDSTIYIDRGVIFIMESNHSWTPISLEELVNKTS</sequence>
<evidence type="ECO:0000256" key="4">
    <source>
        <dbReference type="ARBA" id="ARBA00022728"/>
    </source>
</evidence>
<reference evidence="12" key="1">
    <citation type="journal article" date="2010" name="Nature">
        <title>The Amphimedon queenslandica genome and the evolution of animal complexity.</title>
        <authorList>
            <person name="Srivastava M."/>
            <person name="Simakov O."/>
            <person name="Chapman J."/>
            <person name="Fahey B."/>
            <person name="Gauthier M.E."/>
            <person name="Mitros T."/>
            <person name="Richards G.S."/>
            <person name="Conaco C."/>
            <person name="Dacre M."/>
            <person name="Hellsten U."/>
            <person name="Larroux C."/>
            <person name="Putnam N.H."/>
            <person name="Stanke M."/>
            <person name="Adamska M."/>
            <person name="Darling A."/>
            <person name="Degnan S.M."/>
            <person name="Oakley T.H."/>
            <person name="Plachetzki D.C."/>
            <person name="Zhai Y."/>
            <person name="Adamski M."/>
            <person name="Calcino A."/>
            <person name="Cummins S.F."/>
            <person name="Goodstein D.M."/>
            <person name="Harris C."/>
            <person name="Jackson D.J."/>
            <person name="Leys S.P."/>
            <person name="Shu S."/>
            <person name="Woodcroft B.J."/>
            <person name="Vervoort M."/>
            <person name="Kosik K.S."/>
            <person name="Manning G."/>
            <person name="Degnan B.M."/>
            <person name="Rokhsar D.S."/>
        </authorList>
    </citation>
    <scope>NUCLEOTIDE SEQUENCE [LARGE SCALE GENOMIC DNA]</scope>
</reference>
<dbReference type="Pfam" id="PF12457">
    <property type="entry name" value="TIP_N"/>
    <property type="match status" value="1"/>
</dbReference>
<evidence type="ECO:0000256" key="7">
    <source>
        <dbReference type="PIRNR" id="PIRNR017706"/>
    </source>
</evidence>
<dbReference type="Pfam" id="PF01585">
    <property type="entry name" value="G-patch"/>
    <property type="match status" value="1"/>
</dbReference>
<keyword evidence="8" id="KW-0175">Coiled coil</keyword>
<dbReference type="PANTHER" id="PTHR23329">
    <property type="entry name" value="TUFTELIN-INTERACTING PROTEIN 11-RELATED"/>
    <property type="match status" value="1"/>
</dbReference>
<feature type="compositionally biased region" description="Acidic residues" evidence="9">
    <location>
        <begin position="1"/>
        <end position="14"/>
    </location>
</feature>
<feature type="domain" description="G-patch" evidence="10">
    <location>
        <begin position="183"/>
        <end position="236"/>
    </location>
</feature>
<dbReference type="KEGG" id="aqu:100636034"/>
<protein>
    <recommendedName>
        <fullName evidence="10">G-patch domain-containing protein</fullName>
    </recommendedName>
</protein>
<dbReference type="GO" id="GO:0003676">
    <property type="term" value="F:nucleic acid binding"/>
    <property type="evidence" value="ECO:0007669"/>
    <property type="project" value="InterPro"/>
</dbReference>
<evidence type="ECO:0000313" key="11">
    <source>
        <dbReference type="EnsemblMetazoa" id="Aqu2.1.27807_001"/>
    </source>
</evidence>
<evidence type="ECO:0000256" key="5">
    <source>
        <dbReference type="ARBA" id="ARBA00023187"/>
    </source>
</evidence>
<comment type="subcellular location">
    <subcellularLocation>
        <location evidence="1 7">Nucleus</location>
    </subcellularLocation>
</comment>
<feature type="region of interest" description="Disordered" evidence="9">
    <location>
        <begin position="128"/>
        <end position="181"/>
    </location>
</feature>
<evidence type="ECO:0000256" key="6">
    <source>
        <dbReference type="ARBA" id="ARBA00023242"/>
    </source>
</evidence>
<accession>A0A1X7UJ81</accession>
<dbReference type="InParanoid" id="A0A1X7UJ81"/>
<feature type="region of interest" description="Disordered" evidence="9">
    <location>
        <begin position="92"/>
        <end position="112"/>
    </location>
</feature>
<dbReference type="PROSITE" id="PS50174">
    <property type="entry name" value="G_PATCH"/>
    <property type="match status" value="1"/>
</dbReference>
<organism evidence="11">
    <name type="scientific">Amphimedon queenslandica</name>
    <name type="common">Sponge</name>
    <dbReference type="NCBI Taxonomy" id="400682"/>
    <lineage>
        <taxon>Eukaryota</taxon>
        <taxon>Metazoa</taxon>
        <taxon>Porifera</taxon>
        <taxon>Demospongiae</taxon>
        <taxon>Heteroscleromorpha</taxon>
        <taxon>Haplosclerida</taxon>
        <taxon>Niphatidae</taxon>
        <taxon>Amphimedon</taxon>
    </lineage>
</organism>
<feature type="compositionally biased region" description="Acidic residues" evidence="9">
    <location>
        <begin position="236"/>
        <end position="245"/>
    </location>
</feature>
<dbReference type="InterPro" id="IPR022159">
    <property type="entry name" value="STIP/TFIP11_N"/>
</dbReference>
<feature type="region of interest" description="Disordered" evidence="9">
    <location>
        <begin position="1"/>
        <end position="25"/>
    </location>
</feature>
<feature type="coiled-coil region" evidence="8">
    <location>
        <begin position="376"/>
        <end position="403"/>
    </location>
</feature>
<comment type="similarity">
    <text evidence="2 7">Belongs to the TFP11/STIP family.</text>
</comment>
<evidence type="ECO:0000256" key="2">
    <source>
        <dbReference type="ARBA" id="ARBA00010900"/>
    </source>
</evidence>
<dbReference type="STRING" id="400682.A0A1X7UJ81"/>
<reference evidence="11" key="2">
    <citation type="submission" date="2017-05" db="UniProtKB">
        <authorList>
            <consortium name="EnsemblMetazoa"/>
        </authorList>
    </citation>
    <scope>IDENTIFICATION</scope>
</reference>
<dbReference type="FunCoup" id="A0A1X7UJ81">
    <property type="interactions" value="744"/>
</dbReference>
<dbReference type="SMART" id="SM00443">
    <property type="entry name" value="G_patch"/>
    <property type="match status" value="1"/>
</dbReference>
<dbReference type="Pfam" id="PF07842">
    <property type="entry name" value="GCFC"/>
    <property type="match status" value="1"/>
</dbReference>
<keyword evidence="6 7" id="KW-0539">Nucleus</keyword>
<dbReference type="InterPro" id="IPR045211">
    <property type="entry name" value="TFP11/STIP/Ntr1"/>
</dbReference>
<evidence type="ECO:0000256" key="8">
    <source>
        <dbReference type="SAM" id="Coils"/>
    </source>
</evidence>
<dbReference type="InterPro" id="IPR024933">
    <property type="entry name" value="TFP11"/>
</dbReference>
<gene>
    <name evidence="11" type="primary">100636034</name>
</gene>
<feature type="compositionally biased region" description="Basic and acidic residues" evidence="9">
    <location>
        <begin position="162"/>
        <end position="176"/>
    </location>
</feature>
<proteinExistence type="inferred from homology"/>
<keyword evidence="5 7" id="KW-0508">mRNA splicing</keyword>
<evidence type="ECO:0000256" key="1">
    <source>
        <dbReference type="ARBA" id="ARBA00004123"/>
    </source>
</evidence>
<dbReference type="InterPro" id="IPR022783">
    <property type="entry name" value="GCFC_dom"/>
</dbReference>
<feature type="region of interest" description="Disordered" evidence="9">
    <location>
        <begin position="60"/>
        <end position="80"/>
    </location>
</feature>
<dbReference type="AlphaFoldDB" id="A0A1X7UJ81"/>
<name>A0A1X7UJ81_AMPQE</name>
<dbReference type="Proteomes" id="UP000007879">
    <property type="component" value="Unassembled WGS sequence"/>
</dbReference>
<evidence type="ECO:0000259" key="10">
    <source>
        <dbReference type="PROSITE" id="PS50174"/>
    </source>
</evidence>
<dbReference type="eggNOG" id="KOG2184">
    <property type="taxonomic scope" value="Eukaryota"/>
</dbReference>
<keyword evidence="3 7" id="KW-0507">mRNA processing</keyword>
<feature type="compositionally biased region" description="Basic and acidic residues" evidence="9">
    <location>
        <begin position="246"/>
        <end position="258"/>
    </location>
</feature>
<dbReference type="InterPro" id="IPR000467">
    <property type="entry name" value="G_patch_dom"/>
</dbReference>
<evidence type="ECO:0000313" key="12">
    <source>
        <dbReference type="Proteomes" id="UP000007879"/>
    </source>
</evidence>
<dbReference type="EnsemblMetazoa" id="XM_019998287.1">
    <property type="protein sequence ID" value="XP_019853846.1"/>
    <property type="gene ID" value="LOC100636034"/>
</dbReference>
<dbReference type="PIRSF" id="PIRSF017706">
    <property type="entry name" value="TFIP11"/>
    <property type="match status" value="1"/>
</dbReference>